<proteinExistence type="predicted"/>
<keyword evidence="4" id="KW-1185">Reference proteome</keyword>
<dbReference type="Gene3D" id="1.10.10.10">
    <property type="entry name" value="Winged helix-like DNA-binding domain superfamily/Winged helix DNA-binding domain"/>
    <property type="match status" value="1"/>
</dbReference>
<evidence type="ECO:0000313" key="4">
    <source>
        <dbReference type="Proteomes" id="UP000324358"/>
    </source>
</evidence>
<organism evidence="3 4">
    <name type="scientific">Bizionia algoritergicola</name>
    <dbReference type="NCBI Taxonomy" id="291187"/>
    <lineage>
        <taxon>Bacteria</taxon>
        <taxon>Pseudomonadati</taxon>
        <taxon>Bacteroidota</taxon>
        <taxon>Flavobacteriia</taxon>
        <taxon>Flavobacteriales</taxon>
        <taxon>Flavobacteriaceae</taxon>
        <taxon>Bizionia</taxon>
    </lineage>
</organism>
<reference evidence="3 4" key="1">
    <citation type="submission" date="2019-08" db="EMBL/GenBank/DDBJ databases">
        <title>Genomes of Antarctic Bizionia species.</title>
        <authorList>
            <person name="Bowman J.P."/>
        </authorList>
    </citation>
    <scope>NUCLEOTIDE SEQUENCE [LARGE SCALE GENOMIC DNA]</scope>
    <source>
        <strain evidence="3 4">APA-1</strain>
    </source>
</reference>
<dbReference type="OrthoDB" id="1405942at2"/>
<keyword evidence="1" id="KW-0175">Coiled coil</keyword>
<accession>A0A5D0QVP1</accession>
<feature type="coiled-coil region" evidence="1">
    <location>
        <begin position="324"/>
        <end position="358"/>
    </location>
</feature>
<dbReference type="PROSITE" id="PS51688">
    <property type="entry name" value="ICA"/>
    <property type="match status" value="1"/>
</dbReference>
<gene>
    <name evidence="3" type="ORF">ES675_10875</name>
</gene>
<dbReference type="EMBL" id="VSKL01000004">
    <property type="protein sequence ID" value="TYB72264.1"/>
    <property type="molecule type" value="Genomic_DNA"/>
</dbReference>
<dbReference type="RefSeq" id="WP_082985994.1">
    <property type="nucleotide sequence ID" value="NZ_VSKL01000004.1"/>
</dbReference>
<dbReference type="InterPro" id="IPR036388">
    <property type="entry name" value="WH-like_DNA-bd_sf"/>
</dbReference>
<evidence type="ECO:0000256" key="1">
    <source>
        <dbReference type="SAM" id="Coils"/>
    </source>
</evidence>
<sequence>MKNNTSVTRILHIFILIFFFHFGLFAQVGIGTTAPSNTLDVETNAAVGGIEINNTAANGDPILQYRLNGTSLITMGVDDSDADKFKIGTTALTTNTRLTIATNGYIGIGVTNPVYHLEMQNNRANDYLAFFENTNATGASLAGYVTGTFNALGGVTNNTVGLASYGVHLPTTGDGLGVWGTSNSSDAIGVQGSIPTTGSWLGFGGLFGGGLGYINGLYNLSDERVKSNIQPITNAIEKLKQINGVSYNYNLNEYNYLTKGDSKTYLGFLAQNVKEIFPEAVAEKQLTVAGPSKMTNSINTTDFKKEIFNVVDYTSLIPVTVQAIKEQQELIESQNNRILSLEAKIALLENRLNTLIENQD</sequence>
<dbReference type="AlphaFoldDB" id="A0A5D0QVP1"/>
<dbReference type="InterPro" id="IPR030392">
    <property type="entry name" value="S74_ICA"/>
</dbReference>
<dbReference type="Proteomes" id="UP000324358">
    <property type="component" value="Unassembled WGS sequence"/>
</dbReference>
<evidence type="ECO:0000259" key="2">
    <source>
        <dbReference type="PROSITE" id="PS51688"/>
    </source>
</evidence>
<protein>
    <submittedName>
        <fullName evidence="3">Tail fiber domain-containing protein</fullName>
    </submittedName>
</protein>
<dbReference type="Pfam" id="PF13884">
    <property type="entry name" value="Peptidase_S74"/>
    <property type="match status" value="1"/>
</dbReference>
<feature type="domain" description="Peptidase S74" evidence="2">
    <location>
        <begin position="221"/>
        <end position="338"/>
    </location>
</feature>
<name>A0A5D0QVP1_9FLAO</name>
<evidence type="ECO:0000313" key="3">
    <source>
        <dbReference type="EMBL" id="TYB72264.1"/>
    </source>
</evidence>
<comment type="caution">
    <text evidence="3">The sequence shown here is derived from an EMBL/GenBank/DDBJ whole genome shotgun (WGS) entry which is preliminary data.</text>
</comment>